<sequence length="517" mass="56817">MIRRLLSMSVFICSIFTDEGLAESFKFMAIQSLKHPNDIIISHTGHSGAINQPAAIISSAAKSRAALLSEAHGDATSLFSGQSWSAELSDFNWQPFFRVSGLFVGYWFQVEVKEAKGISYWMVAGLAAINYLLSTNYKVSDQPVQVPATEGGSAGAGKSRICVITSDRNGVSHLRMISPPLLKRHWLEDDKPPEEDTHGHSGGDVCSHPDCFGKGRCKKAGEIEQQFGGQQYYTSQDFSGYNFEGFEMMGNPYEGQNDVCGEVEEKTGTSQNFPGFRYDVNGDVGIDVDGQESSGSWWHYGENDLAAELFPELGVFSICDPGSDNMTSTLDHGSGPESLESLESQISVDSGFGGNAPEPMDLATGQSVNDSTNQVSRLEHGEDQGFIDVEGGTFNPTEPQDQSSGEEVISDEDGIPVASGEVSQKELRNQQERTRRSEMKQLFADLAEEAKLEKDGSGRMPAKNSILTEAKAIVEELQRQDKQLQKQKEEETNKRRLLLNRVKTLTQWLLRPEPVKN</sequence>
<feature type="coiled-coil region" evidence="1">
    <location>
        <begin position="467"/>
        <end position="501"/>
    </location>
</feature>
<protein>
    <recommendedName>
        <fullName evidence="3">BHLH domain-containing protein</fullName>
    </recommendedName>
</protein>
<dbReference type="KEGG" id="emp:EZMO1_2413"/>
<organism evidence="4 5">
    <name type="scientific">Endozoicomonas montiporae CL-33</name>
    <dbReference type="NCBI Taxonomy" id="570277"/>
    <lineage>
        <taxon>Bacteria</taxon>
        <taxon>Pseudomonadati</taxon>
        <taxon>Pseudomonadota</taxon>
        <taxon>Gammaproteobacteria</taxon>
        <taxon>Oceanospirillales</taxon>
        <taxon>Endozoicomonadaceae</taxon>
        <taxon>Endozoicomonas</taxon>
    </lineage>
</organism>
<dbReference type="PROSITE" id="PS50888">
    <property type="entry name" value="BHLH"/>
    <property type="match status" value="1"/>
</dbReference>
<feature type="compositionally biased region" description="Polar residues" evidence="2">
    <location>
        <begin position="364"/>
        <end position="375"/>
    </location>
</feature>
<dbReference type="AlphaFoldDB" id="A0A142BCN2"/>
<feature type="region of interest" description="Disordered" evidence="2">
    <location>
        <begin position="347"/>
        <end position="375"/>
    </location>
</feature>
<evidence type="ECO:0000256" key="1">
    <source>
        <dbReference type="SAM" id="Coils"/>
    </source>
</evidence>
<dbReference type="InterPro" id="IPR036638">
    <property type="entry name" value="HLH_DNA-bd_sf"/>
</dbReference>
<dbReference type="InterPro" id="IPR011598">
    <property type="entry name" value="bHLH_dom"/>
</dbReference>
<evidence type="ECO:0000313" key="5">
    <source>
        <dbReference type="Proteomes" id="UP000071065"/>
    </source>
</evidence>
<dbReference type="EMBL" id="CP013251">
    <property type="protein sequence ID" value="AMO56508.1"/>
    <property type="molecule type" value="Genomic_DNA"/>
</dbReference>
<keyword evidence="1" id="KW-0175">Coiled coil</keyword>
<proteinExistence type="predicted"/>
<reference evidence="4 5" key="1">
    <citation type="journal article" date="2016" name="Front. Microbiol.">
        <title>Genomic Insight into the Host-Endosymbiont Relationship of Endozoicomonas montiporae CL-33(T) with its Coral Host.</title>
        <authorList>
            <person name="Ding J.-Y."/>
            <person name="Shiu J.-H."/>
            <person name="Chen W.-M."/>
            <person name="Chiang Y.-R."/>
            <person name="Tang S.-L."/>
        </authorList>
    </citation>
    <scope>NUCLEOTIDE SEQUENCE [LARGE SCALE GENOMIC DNA]</scope>
    <source>
        <strain evidence="4 5">CL-33</strain>
    </source>
</reference>
<feature type="compositionally biased region" description="Basic and acidic residues" evidence="2">
    <location>
        <begin position="423"/>
        <end position="436"/>
    </location>
</feature>
<feature type="domain" description="BHLH" evidence="3">
    <location>
        <begin position="423"/>
        <end position="477"/>
    </location>
</feature>
<dbReference type="GO" id="GO:0046983">
    <property type="term" value="F:protein dimerization activity"/>
    <property type="evidence" value="ECO:0007669"/>
    <property type="project" value="InterPro"/>
</dbReference>
<evidence type="ECO:0000259" key="3">
    <source>
        <dbReference type="PROSITE" id="PS50888"/>
    </source>
</evidence>
<feature type="region of interest" description="Disordered" evidence="2">
    <location>
        <begin position="389"/>
        <end position="408"/>
    </location>
</feature>
<gene>
    <name evidence="4" type="ORF">EZMO1_2413</name>
</gene>
<accession>A0A142BCN2</accession>
<feature type="region of interest" description="Disordered" evidence="2">
    <location>
        <begin position="413"/>
        <end position="436"/>
    </location>
</feature>
<evidence type="ECO:0000256" key="2">
    <source>
        <dbReference type="SAM" id="MobiDB-lite"/>
    </source>
</evidence>
<dbReference type="SUPFAM" id="SSF47459">
    <property type="entry name" value="HLH, helix-loop-helix DNA-binding domain"/>
    <property type="match status" value="1"/>
</dbReference>
<dbReference type="Proteomes" id="UP000071065">
    <property type="component" value="Chromosome"/>
</dbReference>
<feature type="compositionally biased region" description="Polar residues" evidence="2">
    <location>
        <begin position="394"/>
        <end position="405"/>
    </location>
</feature>
<name>A0A142BCN2_9GAMM</name>
<evidence type="ECO:0000313" key="4">
    <source>
        <dbReference type="EMBL" id="AMO56508.1"/>
    </source>
</evidence>
<dbReference type="Gene3D" id="4.10.280.10">
    <property type="entry name" value="Helix-loop-helix DNA-binding domain"/>
    <property type="match status" value="1"/>
</dbReference>
<dbReference type="PATRIC" id="fig|570277.3.peg.2594"/>
<dbReference type="RefSeq" id="WP_145912578.1">
    <property type="nucleotide sequence ID" value="NZ_CP013251.1"/>
</dbReference>